<gene>
    <name evidence="1" type="ORF">S01H1_55749</name>
</gene>
<name>X0WNU7_9ZZZZ</name>
<accession>X0WNU7</accession>
<reference evidence="1" key="1">
    <citation type="journal article" date="2014" name="Front. Microbiol.">
        <title>High frequency of phylogenetically diverse reductive dehalogenase-homologous genes in deep subseafloor sedimentary metagenomes.</title>
        <authorList>
            <person name="Kawai M."/>
            <person name="Futagami T."/>
            <person name="Toyoda A."/>
            <person name="Takaki Y."/>
            <person name="Nishi S."/>
            <person name="Hori S."/>
            <person name="Arai W."/>
            <person name="Tsubouchi T."/>
            <person name="Morono Y."/>
            <person name="Uchiyama I."/>
            <person name="Ito T."/>
            <person name="Fujiyama A."/>
            <person name="Inagaki F."/>
            <person name="Takami H."/>
        </authorList>
    </citation>
    <scope>NUCLEOTIDE SEQUENCE</scope>
    <source>
        <strain evidence="1">Expedition CK06-06</strain>
    </source>
</reference>
<feature type="non-terminal residue" evidence="1">
    <location>
        <position position="210"/>
    </location>
</feature>
<organism evidence="1">
    <name type="scientific">marine sediment metagenome</name>
    <dbReference type="NCBI Taxonomy" id="412755"/>
    <lineage>
        <taxon>unclassified sequences</taxon>
        <taxon>metagenomes</taxon>
        <taxon>ecological metagenomes</taxon>
    </lineage>
</organism>
<sequence length="210" mass="23509">MENEISNEYIENAINELNKFFGVKEPVLSENIFSLTRGGKTKEAMKLIARQLGLPIDINITNVLNNYRAQNNSNQFHSTHLTKIHQHGSGSGGITAQVNIPGSLPFYGSSALNGYPINIKISDNCTEHPVVFAMVIAHELSHVLLYSLSHPKKENEFYTDLTAIILGFQNIFQNGRKITETDVEHGIMSTTTRMQTTTYGYLNDNQFNFA</sequence>
<comment type="caution">
    <text evidence="1">The sequence shown here is derived from an EMBL/GenBank/DDBJ whole genome shotgun (WGS) entry which is preliminary data.</text>
</comment>
<proteinExistence type="predicted"/>
<evidence type="ECO:0000313" key="1">
    <source>
        <dbReference type="EMBL" id="GAG14361.1"/>
    </source>
</evidence>
<dbReference type="AlphaFoldDB" id="X0WNU7"/>
<protein>
    <submittedName>
        <fullName evidence="1">Uncharacterized protein</fullName>
    </submittedName>
</protein>
<dbReference type="EMBL" id="BARS01036254">
    <property type="protein sequence ID" value="GAG14361.1"/>
    <property type="molecule type" value="Genomic_DNA"/>
</dbReference>